<dbReference type="InterPro" id="IPR000999">
    <property type="entry name" value="RNase_III_dom"/>
</dbReference>
<dbReference type="Pfam" id="PF14622">
    <property type="entry name" value="Ribonucleas_3_3"/>
    <property type="match status" value="1"/>
</dbReference>
<dbReference type="Proteomes" id="UP001303601">
    <property type="component" value="Chromosome"/>
</dbReference>
<comment type="cofactor">
    <cofactor evidence="8">
        <name>Mg(2+)</name>
        <dbReference type="ChEBI" id="CHEBI:18420"/>
    </cofactor>
</comment>
<dbReference type="SUPFAM" id="SSF54768">
    <property type="entry name" value="dsRNA-binding domain-like"/>
    <property type="match status" value="1"/>
</dbReference>
<keyword evidence="8" id="KW-0699">rRNA-binding</keyword>
<keyword evidence="4 8" id="KW-0540">Nuclease</keyword>
<dbReference type="Gene3D" id="1.10.1520.10">
    <property type="entry name" value="Ribonuclease III domain"/>
    <property type="match status" value="1"/>
</dbReference>
<dbReference type="InterPro" id="IPR014720">
    <property type="entry name" value="dsRBD_dom"/>
</dbReference>
<comment type="function">
    <text evidence="8">Digests double-stranded RNA. Involved in the processing of primary rRNA transcript to yield the immediate precursors to the large and small rRNAs (23S and 16S). Processes some mRNAs, and tRNAs when they are encoded in the rRNA operon. Processes pre-crRNA and tracrRNA of type II CRISPR loci if present in the organism.</text>
</comment>
<feature type="active site" evidence="8">
    <location>
        <position position="128"/>
    </location>
</feature>
<keyword evidence="12" id="KW-1185">Reference proteome</keyword>
<dbReference type="Gene3D" id="3.30.160.20">
    <property type="match status" value="1"/>
</dbReference>
<keyword evidence="8" id="KW-0460">Magnesium</keyword>
<feature type="binding site" evidence="8">
    <location>
        <position position="125"/>
    </location>
    <ligand>
        <name>Mg(2+)</name>
        <dbReference type="ChEBI" id="CHEBI:18420"/>
    </ligand>
</feature>
<evidence type="ECO:0000256" key="7">
    <source>
        <dbReference type="ARBA" id="ARBA00022884"/>
    </source>
</evidence>
<dbReference type="CDD" id="cd10845">
    <property type="entry name" value="DSRM_RNAse_III_family"/>
    <property type="match status" value="1"/>
</dbReference>
<dbReference type="InterPro" id="IPR036389">
    <property type="entry name" value="RNase_III_sf"/>
</dbReference>
<evidence type="ECO:0000256" key="6">
    <source>
        <dbReference type="ARBA" id="ARBA00022801"/>
    </source>
</evidence>
<evidence type="ECO:0000256" key="8">
    <source>
        <dbReference type="HAMAP-Rule" id="MF_00104"/>
    </source>
</evidence>
<evidence type="ECO:0000256" key="3">
    <source>
        <dbReference type="ARBA" id="ARBA00022664"/>
    </source>
</evidence>
<feature type="binding site" evidence="8">
    <location>
        <position position="54"/>
    </location>
    <ligand>
        <name>Mg(2+)</name>
        <dbReference type="ChEBI" id="CHEBI:18420"/>
    </ligand>
</feature>
<keyword evidence="7 8" id="KW-0694">RNA-binding</keyword>
<feature type="binding site" evidence="8">
    <location>
        <position position="128"/>
    </location>
    <ligand>
        <name>Mg(2+)</name>
        <dbReference type="ChEBI" id="CHEBI:18420"/>
    </ligand>
</feature>
<gene>
    <name evidence="8 11" type="primary">rnc</name>
    <name evidence="11" type="ORF">R9B83_02780</name>
</gene>
<evidence type="ECO:0000313" key="11">
    <source>
        <dbReference type="EMBL" id="WPB53888.1"/>
    </source>
</evidence>
<evidence type="ECO:0000256" key="5">
    <source>
        <dbReference type="ARBA" id="ARBA00022759"/>
    </source>
</evidence>
<dbReference type="CDD" id="cd00593">
    <property type="entry name" value="RIBOc"/>
    <property type="match status" value="1"/>
</dbReference>
<proteinExistence type="inferred from homology"/>
<comment type="subcellular location">
    <subcellularLocation>
        <location evidence="8">Cytoplasm</location>
    </subcellularLocation>
</comment>
<evidence type="ECO:0000256" key="4">
    <source>
        <dbReference type="ARBA" id="ARBA00022722"/>
    </source>
</evidence>
<sequence length="230" mass="26098">MSSEFENNIKNFLIKCNIKPNKLSKDNLEIFYQAFTHKTYSNENKGTKNYQYLEFLGDAVLQFTISEIIYHKFPNYDEGKATALRASIVDQNNLGNLANAMGLPQLVRSSKNAFINGRNIKSESDVLEAFIGALHLVYGYEFVLSFIYNLFLQDLENHSNMNLKDPKTLLQEYVQLSGTNTIKYETFATDNSLFKSEVYVNGMKYGSGMGNSKKEAEKLAATDALNKLKN</sequence>
<dbReference type="GO" id="GO:0004525">
    <property type="term" value="F:ribonuclease III activity"/>
    <property type="evidence" value="ECO:0007669"/>
    <property type="project" value="UniProtKB-EC"/>
</dbReference>
<keyword evidence="8" id="KW-0479">Metal-binding</keyword>
<dbReference type="InterPro" id="IPR011907">
    <property type="entry name" value="RNase_III"/>
</dbReference>
<comment type="similarity">
    <text evidence="2">Belongs to the ribonuclease III family.</text>
</comment>
<dbReference type="PROSITE" id="PS50137">
    <property type="entry name" value="DS_RBD"/>
    <property type="match status" value="1"/>
</dbReference>
<evidence type="ECO:0000256" key="1">
    <source>
        <dbReference type="ARBA" id="ARBA00000109"/>
    </source>
</evidence>
<keyword evidence="8" id="KW-0819">tRNA processing</keyword>
<keyword evidence="6 8" id="KW-0378">Hydrolase</keyword>
<reference evidence="11" key="1">
    <citation type="submission" date="2023-11" db="EMBL/GenBank/DDBJ databases">
        <title>Completed genome sequence of Mycoplasma equirhinis type strain M432/72.</title>
        <authorList>
            <person name="Spergser J."/>
        </authorList>
    </citation>
    <scope>NUCLEOTIDE SEQUENCE [LARGE SCALE GENOMIC DNA]</scope>
    <source>
        <strain evidence="11">M432/72</strain>
    </source>
</reference>
<feature type="domain" description="DRBM" evidence="9">
    <location>
        <begin position="165"/>
        <end position="230"/>
    </location>
</feature>
<keyword evidence="8" id="KW-0698">rRNA processing</keyword>
<dbReference type="PANTHER" id="PTHR11207">
    <property type="entry name" value="RIBONUCLEASE III"/>
    <property type="match status" value="1"/>
</dbReference>
<dbReference type="EC" id="3.1.26.3" evidence="8"/>
<evidence type="ECO:0000259" key="10">
    <source>
        <dbReference type="PROSITE" id="PS50142"/>
    </source>
</evidence>
<comment type="subunit">
    <text evidence="8">Homodimer.</text>
</comment>
<evidence type="ECO:0000259" key="9">
    <source>
        <dbReference type="PROSITE" id="PS50137"/>
    </source>
</evidence>
<dbReference type="EMBL" id="CP137845">
    <property type="protein sequence ID" value="WPB53888.1"/>
    <property type="molecule type" value="Genomic_DNA"/>
</dbReference>
<organism evidence="11 12">
    <name type="scientific">Metamycoplasma equirhinis</name>
    <dbReference type="NCBI Taxonomy" id="92402"/>
    <lineage>
        <taxon>Bacteria</taxon>
        <taxon>Bacillati</taxon>
        <taxon>Mycoplasmatota</taxon>
        <taxon>Mycoplasmoidales</taxon>
        <taxon>Metamycoplasmataceae</taxon>
        <taxon>Metamycoplasma</taxon>
    </lineage>
</organism>
<dbReference type="HAMAP" id="MF_00104">
    <property type="entry name" value="RNase_III"/>
    <property type="match status" value="1"/>
</dbReference>
<feature type="domain" description="RNase III" evidence="10">
    <location>
        <begin position="9"/>
        <end position="139"/>
    </location>
</feature>
<dbReference type="GeneID" id="94493801"/>
<keyword evidence="3 8" id="KW-0507">mRNA processing</keyword>
<dbReference type="SMART" id="SM00535">
    <property type="entry name" value="RIBOc"/>
    <property type="match status" value="1"/>
</dbReference>
<protein>
    <recommendedName>
        <fullName evidence="8">Ribonuclease 3</fullName>
        <ecNumber evidence="8">3.1.26.3</ecNumber>
    </recommendedName>
    <alternativeName>
        <fullName evidence="8">Ribonuclease III</fullName>
        <shortName evidence="8">RNase III</shortName>
    </alternativeName>
</protein>
<dbReference type="RefSeq" id="WP_140031193.1">
    <property type="nucleotide sequence ID" value="NZ_CP137845.1"/>
</dbReference>
<dbReference type="PANTHER" id="PTHR11207:SF0">
    <property type="entry name" value="RIBONUCLEASE 3"/>
    <property type="match status" value="1"/>
</dbReference>
<evidence type="ECO:0000313" key="12">
    <source>
        <dbReference type="Proteomes" id="UP001303601"/>
    </source>
</evidence>
<dbReference type="PROSITE" id="PS50142">
    <property type="entry name" value="RNASE_3_2"/>
    <property type="match status" value="1"/>
</dbReference>
<name>A0ABZ0PA41_9BACT</name>
<keyword evidence="8" id="KW-0963">Cytoplasm</keyword>
<dbReference type="NCBIfam" id="TIGR02191">
    <property type="entry name" value="RNaseIII"/>
    <property type="match status" value="1"/>
</dbReference>
<keyword evidence="5 8" id="KW-0255">Endonuclease</keyword>
<dbReference type="SUPFAM" id="SSF69065">
    <property type="entry name" value="RNase III domain-like"/>
    <property type="match status" value="1"/>
</dbReference>
<comment type="catalytic activity">
    <reaction evidence="1 8">
        <text>Endonucleolytic cleavage to 5'-phosphomonoester.</text>
        <dbReference type="EC" id="3.1.26.3"/>
    </reaction>
</comment>
<accession>A0ABZ0PA41</accession>
<evidence type="ECO:0000256" key="2">
    <source>
        <dbReference type="ARBA" id="ARBA00010183"/>
    </source>
</evidence>
<dbReference type="Pfam" id="PF00035">
    <property type="entry name" value="dsrm"/>
    <property type="match status" value="1"/>
</dbReference>
<feature type="active site" evidence="8">
    <location>
        <position position="58"/>
    </location>
</feature>
<dbReference type="SMART" id="SM00358">
    <property type="entry name" value="DSRM"/>
    <property type="match status" value="1"/>
</dbReference>